<dbReference type="AlphaFoldDB" id="A0A3B1A1W4"/>
<dbReference type="GO" id="GO:0035438">
    <property type="term" value="F:cyclic-di-GMP binding"/>
    <property type="evidence" value="ECO:0007669"/>
    <property type="project" value="InterPro"/>
</dbReference>
<feature type="domain" description="Type III secretion system flagellar brake protein YcgR PilZN" evidence="3">
    <location>
        <begin position="33"/>
        <end position="138"/>
    </location>
</feature>
<keyword evidence="2" id="KW-0975">Bacterial flagellum</keyword>
<keyword evidence="1" id="KW-0547">Nucleotide-binding</keyword>
<dbReference type="EMBL" id="UOFT01000048">
    <property type="protein sequence ID" value="VAW95560.1"/>
    <property type="molecule type" value="Genomic_DNA"/>
</dbReference>
<dbReference type="Gene3D" id="2.30.110.10">
    <property type="entry name" value="Electron Transport, Fmn-binding Protein, Chain A"/>
    <property type="match status" value="1"/>
</dbReference>
<dbReference type="InterPro" id="IPR012349">
    <property type="entry name" value="Split_barrel_FMN-bd"/>
</dbReference>
<dbReference type="Gene3D" id="2.40.10.220">
    <property type="entry name" value="predicted glycosyltransferase like domains"/>
    <property type="match status" value="1"/>
</dbReference>
<name>A0A3B1A1W4_9ZZZZ</name>
<evidence type="ECO:0000259" key="3">
    <source>
        <dbReference type="Pfam" id="PF07317"/>
    </source>
</evidence>
<dbReference type="Pfam" id="PF07317">
    <property type="entry name" value="PilZN"/>
    <property type="match status" value="1"/>
</dbReference>
<evidence type="ECO:0000256" key="1">
    <source>
        <dbReference type="ARBA" id="ARBA00022741"/>
    </source>
</evidence>
<evidence type="ECO:0000313" key="4">
    <source>
        <dbReference type="EMBL" id="VAW95560.1"/>
    </source>
</evidence>
<dbReference type="InterPro" id="IPR009926">
    <property type="entry name" value="T3SS_YcgR_PilZN"/>
</dbReference>
<dbReference type="InterPro" id="IPR023787">
    <property type="entry name" value="T3SS_YcgR"/>
</dbReference>
<protein>
    <recommendedName>
        <fullName evidence="3">Type III secretion system flagellar brake protein YcgR PilZN domain-containing protein</fullName>
    </recommendedName>
</protein>
<evidence type="ECO:0000256" key="2">
    <source>
        <dbReference type="ARBA" id="ARBA00023143"/>
    </source>
</evidence>
<reference evidence="4" key="1">
    <citation type="submission" date="2018-06" db="EMBL/GenBank/DDBJ databases">
        <authorList>
            <person name="Zhirakovskaya E."/>
        </authorList>
    </citation>
    <scope>NUCLEOTIDE SEQUENCE</scope>
</reference>
<gene>
    <name evidence="4" type="ORF">MNBD_GAMMA23-1128</name>
</gene>
<proteinExistence type="inferred from homology"/>
<sequence>MTDNNPNNSSPNASEAADASNIDLDGITDVEKYFLHSKGEIVQKLRLLGKGKSAINGYFNHGNDFFLTSVIDVLRDKNILVLDITPDAELNKKIIDADNIIFKAKHLGISAQFKAASIQTAKFKGQQLFACAIPDDLLWVQRREHFRVHIPLSNNAVFQIKTAQGDISEYPIIDVSGGGIAIADKSFALKVEADDEFNNVSLLFNDELSCTTDLIVQNTLPLYFDKPSAGQRIGCRFNALLTDFSADLQRYINLLDSHYRKTLSD</sequence>
<organism evidence="4">
    <name type="scientific">hydrothermal vent metagenome</name>
    <dbReference type="NCBI Taxonomy" id="652676"/>
    <lineage>
        <taxon>unclassified sequences</taxon>
        <taxon>metagenomes</taxon>
        <taxon>ecological metagenomes</taxon>
    </lineage>
</organism>
<accession>A0A3B1A1W4</accession>
<dbReference type="GO" id="GO:0071945">
    <property type="term" value="P:regulation of bacterial-type flagellum-dependent cell motility by regulation of motor speed"/>
    <property type="evidence" value="ECO:0007669"/>
    <property type="project" value="InterPro"/>
</dbReference>
<dbReference type="HAMAP" id="MF_01457">
    <property type="entry name" value="YcgR"/>
    <property type="match status" value="1"/>
</dbReference>